<feature type="compositionally biased region" description="Low complexity" evidence="1">
    <location>
        <begin position="504"/>
        <end position="516"/>
    </location>
</feature>
<dbReference type="PANTHER" id="PTHR33018">
    <property type="entry name" value="OS10G0338966 PROTEIN-RELATED"/>
    <property type="match status" value="1"/>
</dbReference>
<name>A0A803MP51_CHEQI</name>
<dbReference type="AlphaFoldDB" id="A0A803MP51"/>
<dbReference type="Gene3D" id="3.40.395.10">
    <property type="entry name" value="Adenoviral Proteinase, Chain A"/>
    <property type="match status" value="1"/>
</dbReference>
<dbReference type="Gramene" id="AUR62033052-RA">
    <property type="protein sequence ID" value="AUR62033052-RA:cds"/>
    <property type="gene ID" value="AUR62033052"/>
</dbReference>
<proteinExistence type="predicted"/>
<dbReference type="SUPFAM" id="SSF54001">
    <property type="entry name" value="Cysteine proteinases"/>
    <property type="match status" value="1"/>
</dbReference>
<feature type="compositionally biased region" description="Basic and acidic residues" evidence="1">
    <location>
        <begin position="159"/>
        <end position="171"/>
    </location>
</feature>
<dbReference type="PANTHER" id="PTHR33018:SF34">
    <property type="entry name" value="OS02G0472350 PROTEIN"/>
    <property type="match status" value="1"/>
</dbReference>
<reference evidence="2" key="1">
    <citation type="journal article" date="2017" name="Nature">
        <title>The genome of Chenopodium quinoa.</title>
        <authorList>
            <person name="Jarvis D.E."/>
            <person name="Ho Y.S."/>
            <person name="Lightfoot D.J."/>
            <person name="Schmoeckel S.M."/>
            <person name="Li B."/>
            <person name="Borm T.J.A."/>
            <person name="Ohyanagi H."/>
            <person name="Mineta K."/>
            <person name="Michell C.T."/>
            <person name="Saber N."/>
            <person name="Kharbatia N.M."/>
            <person name="Rupper R.R."/>
            <person name="Sharp A.R."/>
            <person name="Dally N."/>
            <person name="Boughton B.A."/>
            <person name="Woo Y.H."/>
            <person name="Gao G."/>
            <person name="Schijlen E.G.W.M."/>
            <person name="Guo X."/>
            <person name="Momin A.A."/>
            <person name="Negrao S."/>
            <person name="Al-Babili S."/>
            <person name="Gehring C."/>
            <person name="Roessner U."/>
            <person name="Jung C."/>
            <person name="Murphy K."/>
            <person name="Arold S.T."/>
            <person name="Gojobori T."/>
            <person name="van der Linden C.G."/>
            <person name="van Loo E.N."/>
            <person name="Jellen E.N."/>
            <person name="Maughan P.J."/>
            <person name="Tester M."/>
        </authorList>
    </citation>
    <scope>NUCLEOTIDE SEQUENCE [LARGE SCALE GENOMIC DNA]</scope>
    <source>
        <strain evidence="2">cv. PI 614886</strain>
    </source>
</reference>
<reference evidence="2" key="2">
    <citation type="submission" date="2021-03" db="UniProtKB">
        <authorList>
            <consortium name="EnsemblPlants"/>
        </authorList>
    </citation>
    <scope>IDENTIFICATION</scope>
</reference>
<evidence type="ECO:0000256" key="1">
    <source>
        <dbReference type="SAM" id="MobiDB-lite"/>
    </source>
</evidence>
<sequence length="983" mass="110043">MRIGIPTSRHSGRMDGVGTLGRKQRDISYDNWNKAHSYILHNEDEVAPYVERHMRHLRKYNPRASEKALDDKHRKSFISWFKDEVMRELDDSSIVISDRVKNKRRLAVITPRPRHSIDDFTFDCVLETPSWTRKVVDDNVDDSALQYMLMARKRKRKRPSNEGDTLHPEDSEKIRLGEHKSHFSTYIGVVARERVTITYKEWSDLPNGVLDEVYNAITKGFYVIENRRNWILTQASKRWKAFKTRLRLDGCLKLSSKFNSEFSSEAQFLSLVLNSVLSLVLSSVLKLILKLSSEFSSEPQFLIQFLSSVLKLSSEFSSEAHSVLNSVLNLSSEINPRELSEKIRVRAKKKTSKYRGGRLGYQYFEEQIIAVEAQAQRGEFVCNGRDDLLARALNKSEHGGSVTGVGSGITNKEYFGFNKPTAPSQLYAKIGMMQLEMGTMKNNQNLLLSFIISCLNQEQLKSFMAIFGQSNAGQFGSLGGLVGQFGNGGSQPGGQSSSGGQSGHGQQVGSSGQTSFGGQSGFGFGGQAEFGGLVVLMLLTRGVEKQQSEGHQLLESQFQDAANVSRGHEANISPPVQQDHLQSSEAEMYHVSWPQTEQINQPEHVLLNNHDGNSTNLGLKHINITFPESDFQLAIEDGDKGHVIVAKGKVYQDKAGEVIRNHADVHLDKDVTTPSPRSASSQTSTTDMHLFEAEDCEKKEIGAAHLNIFMKERYLKEQCQEEGISGMFGFCDSNVLSPMNPTIEKENPSTYLACVFGCNEGKNRNQLFFAPYNENRNWMLAVISPWNGIVYWLDPGGADTIPEFAKTVINEGIKQFSAFHRKDIKKIKKDAYIGWKQPKCPSHPKHRKDYGYFLCRYMLEILEKRVLWITDKGGQLQPCLDRAAALPCLALAGQQLTTSMPWQGSSCSLAFAGRAPDALPSSVAAAPTPPTHTPLPCTPLVLQTPPGLPLPEISPVFTQEAYSLEEIDEIRDIWVEYLLKQLN</sequence>
<organism evidence="2 3">
    <name type="scientific">Chenopodium quinoa</name>
    <name type="common">Quinoa</name>
    <dbReference type="NCBI Taxonomy" id="63459"/>
    <lineage>
        <taxon>Eukaryota</taxon>
        <taxon>Viridiplantae</taxon>
        <taxon>Streptophyta</taxon>
        <taxon>Embryophyta</taxon>
        <taxon>Tracheophyta</taxon>
        <taxon>Spermatophyta</taxon>
        <taxon>Magnoliopsida</taxon>
        <taxon>eudicotyledons</taxon>
        <taxon>Gunneridae</taxon>
        <taxon>Pentapetalae</taxon>
        <taxon>Caryophyllales</taxon>
        <taxon>Chenopodiaceae</taxon>
        <taxon>Chenopodioideae</taxon>
        <taxon>Atripliceae</taxon>
        <taxon>Chenopodium</taxon>
    </lineage>
</organism>
<dbReference type="Proteomes" id="UP000596660">
    <property type="component" value="Unplaced"/>
</dbReference>
<dbReference type="InterPro" id="IPR038765">
    <property type="entry name" value="Papain-like_cys_pep_sf"/>
</dbReference>
<dbReference type="EnsemblPlants" id="AUR62033052-RA">
    <property type="protein sequence ID" value="AUR62033052-RA:cds"/>
    <property type="gene ID" value="AUR62033052"/>
</dbReference>
<evidence type="ECO:0000313" key="2">
    <source>
        <dbReference type="EnsemblPlants" id="AUR62033052-RA:cds"/>
    </source>
</evidence>
<accession>A0A803MP51</accession>
<feature type="region of interest" description="Disordered" evidence="1">
    <location>
        <begin position="486"/>
        <end position="516"/>
    </location>
</feature>
<protein>
    <submittedName>
        <fullName evidence="2">Uncharacterized protein</fullName>
    </submittedName>
</protein>
<evidence type="ECO:0000313" key="3">
    <source>
        <dbReference type="Proteomes" id="UP000596660"/>
    </source>
</evidence>
<feature type="compositionally biased region" description="Gly residues" evidence="1">
    <location>
        <begin position="486"/>
        <end position="503"/>
    </location>
</feature>
<keyword evidence="3" id="KW-1185">Reference proteome</keyword>
<feature type="region of interest" description="Disordered" evidence="1">
    <location>
        <begin position="152"/>
        <end position="171"/>
    </location>
</feature>